<feature type="region of interest" description="Disordered" evidence="3">
    <location>
        <begin position="327"/>
        <end position="357"/>
    </location>
</feature>
<accession>A0A6I2L4M0</accession>
<dbReference type="PANTHER" id="PTHR47199">
    <property type="entry name" value="PHOTOSYSTEM II STABILITY/ASSEMBLY FACTOR HCF136, CHLOROPLASTIC"/>
    <property type="match status" value="1"/>
</dbReference>
<feature type="domain" description="Photosynthesis system II assembly factor Ycf48/Hcf136-like" evidence="4">
    <location>
        <begin position="14"/>
        <end position="73"/>
    </location>
</feature>
<evidence type="ECO:0000259" key="4">
    <source>
        <dbReference type="Pfam" id="PF14870"/>
    </source>
</evidence>
<dbReference type="InterPro" id="IPR028203">
    <property type="entry name" value="PSII_CF48-like_dom"/>
</dbReference>
<dbReference type="GO" id="GO:0015979">
    <property type="term" value="P:photosynthesis"/>
    <property type="evidence" value="ECO:0007669"/>
    <property type="project" value="UniProtKB-KW"/>
</dbReference>
<dbReference type="GO" id="GO:0009523">
    <property type="term" value="C:photosystem II"/>
    <property type="evidence" value="ECO:0007669"/>
    <property type="project" value="UniProtKB-KW"/>
</dbReference>
<organism evidence="5 6">
    <name type="scientific">Duganella guangzhouensis</name>
    <dbReference type="NCBI Taxonomy" id="2666084"/>
    <lineage>
        <taxon>Bacteria</taxon>
        <taxon>Pseudomonadati</taxon>
        <taxon>Pseudomonadota</taxon>
        <taxon>Betaproteobacteria</taxon>
        <taxon>Burkholderiales</taxon>
        <taxon>Oxalobacteraceae</taxon>
        <taxon>Telluria group</taxon>
        <taxon>Duganella</taxon>
    </lineage>
</organism>
<dbReference type="Pfam" id="PF14870">
    <property type="entry name" value="PSII_BNR"/>
    <property type="match status" value="1"/>
</dbReference>
<keyword evidence="1" id="KW-0602">Photosynthesis</keyword>
<dbReference type="EMBL" id="WKJK01000008">
    <property type="protein sequence ID" value="MRW91824.1"/>
    <property type="molecule type" value="Genomic_DNA"/>
</dbReference>
<evidence type="ECO:0000256" key="1">
    <source>
        <dbReference type="ARBA" id="ARBA00022531"/>
    </source>
</evidence>
<proteinExistence type="predicted"/>
<evidence type="ECO:0000256" key="3">
    <source>
        <dbReference type="SAM" id="MobiDB-lite"/>
    </source>
</evidence>
<evidence type="ECO:0000313" key="6">
    <source>
        <dbReference type="Proteomes" id="UP000433309"/>
    </source>
</evidence>
<gene>
    <name evidence="5" type="ORF">GJ699_17655</name>
</gene>
<evidence type="ECO:0000313" key="5">
    <source>
        <dbReference type="EMBL" id="MRW91824.1"/>
    </source>
</evidence>
<dbReference type="Proteomes" id="UP000433309">
    <property type="component" value="Unassembled WGS sequence"/>
</dbReference>
<evidence type="ECO:0000256" key="2">
    <source>
        <dbReference type="ARBA" id="ARBA00023276"/>
    </source>
</evidence>
<keyword evidence="6" id="KW-1185">Reference proteome</keyword>
<dbReference type="PANTHER" id="PTHR47199:SF2">
    <property type="entry name" value="PHOTOSYSTEM II STABILITY_ASSEMBLY FACTOR HCF136, CHLOROPLASTIC"/>
    <property type="match status" value="1"/>
</dbReference>
<name>A0A6I2L4M0_9BURK</name>
<dbReference type="InterPro" id="IPR015943">
    <property type="entry name" value="WD40/YVTN_repeat-like_dom_sf"/>
</dbReference>
<dbReference type="SUPFAM" id="SSF110296">
    <property type="entry name" value="Oligoxyloglucan reducing end-specific cellobiohydrolase"/>
    <property type="match status" value="1"/>
</dbReference>
<keyword evidence="2" id="KW-0604">Photosystem II</keyword>
<protein>
    <submittedName>
        <fullName evidence="5">Photosystem II stability/assembly factor-like protein</fullName>
    </submittedName>
</protein>
<feature type="non-terminal residue" evidence="5">
    <location>
        <position position="357"/>
    </location>
</feature>
<dbReference type="AlphaFoldDB" id="A0A6I2L4M0"/>
<dbReference type="Gene3D" id="2.130.10.10">
    <property type="entry name" value="YVTN repeat-like/Quinoprotein amine dehydrogenase"/>
    <property type="match status" value="2"/>
</dbReference>
<reference evidence="5 6" key="1">
    <citation type="submission" date="2019-11" db="EMBL/GenBank/DDBJ databases">
        <title>Novel species isolated from a subtropical stream in China.</title>
        <authorList>
            <person name="Lu H."/>
        </authorList>
    </citation>
    <scope>NUCLEOTIDE SEQUENCE [LARGE SCALE GENOMIC DNA]</scope>
    <source>
        <strain evidence="5 6">FT80W</strain>
    </source>
</reference>
<comment type="caution">
    <text evidence="5">The sequence shown here is derived from an EMBL/GenBank/DDBJ whole genome shotgun (WGS) entry which is preliminary data.</text>
</comment>
<sequence length="357" mass="36863">MAVVRSGSRLVAAGERGLIIYSDDSGQHWSQAQVPVSVTLTALRFANEREGWAVGNMGVVLRSSDGGQSWKRVFDGKQAAELAEQAAQQAWDAVKPDPNNPDHPLNLLLSDAQRLVDEGADKPFLDLCLQGDGSALVVGAYGLAFSTADGGKSWQALMKNLPNPNGATYYGIAERQQEQYLFGEQGVLLRATGTTGADAAFSAQTSPASGSLFGGLATRQGTLMLYGLRGKVYRSAQPGAAWTEVQTPVDASLIAGLQLADDTVLLLGSAGQIVASRDQGQSFTALPLKTRFPFTGATVAPDGTLIVTGTRGLLRLPAASLTAAAPAKATPSTTATHSAPAAVAPDDAARNSAAGAA</sequence>